<dbReference type="EMBL" id="JADEYS010000018">
    <property type="protein sequence ID" value="MBE9398769.1"/>
    <property type="molecule type" value="Genomic_DNA"/>
</dbReference>
<dbReference type="RefSeq" id="WP_193954466.1">
    <property type="nucleotide sequence ID" value="NZ_JADEYS010000018.1"/>
</dbReference>
<dbReference type="Proteomes" id="UP000640333">
    <property type="component" value="Unassembled WGS sequence"/>
</dbReference>
<keyword evidence="4" id="KW-1133">Transmembrane helix</keyword>
<dbReference type="NCBIfam" id="TIGR02532">
    <property type="entry name" value="IV_pilin_GFxxxE"/>
    <property type="match status" value="1"/>
</dbReference>
<gene>
    <name evidence="6" type="ORF">IOQ59_16030</name>
</gene>
<name>A0A8J7FFL7_9GAMM</name>
<dbReference type="PANTHER" id="PTHR39583">
    <property type="entry name" value="TYPE II SECRETION SYSTEM PROTEIN J-RELATED"/>
    <property type="match status" value="1"/>
</dbReference>
<protein>
    <submittedName>
        <fullName evidence="6">Prepilin-type N-terminal cleavage/methylation domain-containing protein</fullName>
    </submittedName>
</protein>
<organism evidence="6 7">
    <name type="scientific">Pontibacterium sinense</name>
    <dbReference type="NCBI Taxonomy" id="2781979"/>
    <lineage>
        <taxon>Bacteria</taxon>
        <taxon>Pseudomonadati</taxon>
        <taxon>Pseudomonadota</taxon>
        <taxon>Gammaproteobacteria</taxon>
        <taxon>Oceanospirillales</taxon>
        <taxon>Oceanospirillaceae</taxon>
        <taxon>Pontibacterium</taxon>
    </lineage>
</organism>
<dbReference type="PANTHER" id="PTHR39583:SF2">
    <property type="entry name" value="TYPE II SECRETION SYSTEM PROTEIN J"/>
    <property type="match status" value="1"/>
</dbReference>
<dbReference type="InterPro" id="IPR051621">
    <property type="entry name" value="T2SS_protein_J"/>
</dbReference>
<evidence type="ECO:0000256" key="4">
    <source>
        <dbReference type="ARBA" id="ARBA00022989"/>
    </source>
</evidence>
<proteinExistence type="predicted"/>
<dbReference type="Pfam" id="PF07963">
    <property type="entry name" value="N_methyl"/>
    <property type="match status" value="1"/>
</dbReference>
<dbReference type="InterPro" id="IPR012902">
    <property type="entry name" value="N_methyl_site"/>
</dbReference>
<keyword evidence="7" id="KW-1185">Reference proteome</keyword>
<keyword evidence="2" id="KW-0488">Methylation</keyword>
<comment type="subcellular location">
    <subcellularLocation>
        <location evidence="1">Membrane</location>
        <topology evidence="1">Single-pass membrane protein</topology>
    </subcellularLocation>
</comment>
<dbReference type="AlphaFoldDB" id="A0A8J7FFL7"/>
<comment type="caution">
    <text evidence="6">The sequence shown here is derived from an EMBL/GenBank/DDBJ whole genome shotgun (WGS) entry which is preliminary data.</text>
</comment>
<dbReference type="GO" id="GO:0015628">
    <property type="term" value="P:protein secretion by the type II secretion system"/>
    <property type="evidence" value="ECO:0007669"/>
    <property type="project" value="TreeGrafter"/>
</dbReference>
<evidence type="ECO:0000313" key="6">
    <source>
        <dbReference type="EMBL" id="MBE9398769.1"/>
    </source>
</evidence>
<evidence type="ECO:0000313" key="7">
    <source>
        <dbReference type="Proteomes" id="UP000640333"/>
    </source>
</evidence>
<evidence type="ECO:0000256" key="2">
    <source>
        <dbReference type="ARBA" id="ARBA00022481"/>
    </source>
</evidence>
<evidence type="ECO:0000256" key="1">
    <source>
        <dbReference type="ARBA" id="ARBA00004167"/>
    </source>
</evidence>
<sequence length="232" mass="26497">MSVLMANERGFTLIEMIIALVLASLLSVVIASGLHLGIRSWEVVSNKVNEGSDTYVSMHALRRVLSSLRPERVRDDDGRPQAAFYGTQNEVMFIAPLEQIGNQGDLYWIMVKERIAENGDMSLVLYLLPFNEQTQFDDDENAVLKNIVWQEKIDEILQLESEIVVGNPDFSGISFEYLHIDKNGDEIWEEEWIENSQLPRSIKVTLEFGPDNAWPTLYVLPKTSAYEFKKLL</sequence>
<keyword evidence="5" id="KW-0472">Membrane</keyword>
<reference evidence="6" key="1">
    <citation type="submission" date="2020-10" db="EMBL/GenBank/DDBJ databases">
        <title>Bacterium isolated from coastal waters sediment.</title>
        <authorList>
            <person name="Chen R.-J."/>
            <person name="Lu D.-C."/>
            <person name="Zhu K.-L."/>
            <person name="Du Z.-J."/>
        </authorList>
    </citation>
    <scope>NUCLEOTIDE SEQUENCE</scope>
    <source>
        <strain evidence="6">N1Y112</strain>
    </source>
</reference>
<dbReference type="GO" id="GO:0016020">
    <property type="term" value="C:membrane"/>
    <property type="evidence" value="ECO:0007669"/>
    <property type="project" value="UniProtKB-SubCell"/>
</dbReference>
<keyword evidence="3" id="KW-0812">Transmembrane</keyword>
<evidence type="ECO:0000256" key="5">
    <source>
        <dbReference type="ARBA" id="ARBA00023136"/>
    </source>
</evidence>
<dbReference type="PROSITE" id="PS00409">
    <property type="entry name" value="PROKAR_NTER_METHYL"/>
    <property type="match status" value="1"/>
</dbReference>
<accession>A0A8J7FFL7</accession>
<evidence type="ECO:0000256" key="3">
    <source>
        <dbReference type="ARBA" id="ARBA00022692"/>
    </source>
</evidence>